<dbReference type="PROSITE" id="PS50850">
    <property type="entry name" value="MFS"/>
    <property type="match status" value="1"/>
</dbReference>
<evidence type="ECO:0000256" key="2">
    <source>
        <dbReference type="ARBA" id="ARBA00010992"/>
    </source>
</evidence>
<dbReference type="SUPFAM" id="SSF103473">
    <property type="entry name" value="MFS general substrate transporter"/>
    <property type="match status" value="1"/>
</dbReference>
<keyword evidence="13" id="KW-1185">Reference proteome</keyword>
<dbReference type="InterPro" id="IPR036259">
    <property type="entry name" value="MFS_trans_sf"/>
</dbReference>
<dbReference type="FunFam" id="1.20.1250.20:FF:000025">
    <property type="entry name" value="probable polyol transporter 4"/>
    <property type="match status" value="1"/>
</dbReference>
<feature type="transmembrane region" description="Helical" evidence="10">
    <location>
        <begin position="347"/>
        <end position="368"/>
    </location>
</feature>
<evidence type="ECO:0000256" key="7">
    <source>
        <dbReference type="ARBA" id="ARBA00022989"/>
    </source>
</evidence>
<feature type="transmembrane region" description="Helical" evidence="10">
    <location>
        <begin position="230"/>
        <end position="247"/>
    </location>
</feature>
<keyword evidence="3" id="KW-0813">Transport</keyword>
<dbReference type="GO" id="GO:0016020">
    <property type="term" value="C:membrane"/>
    <property type="evidence" value="ECO:0007669"/>
    <property type="project" value="UniProtKB-SubCell"/>
</dbReference>
<feature type="transmembrane region" description="Helical" evidence="10">
    <location>
        <begin position="104"/>
        <end position="124"/>
    </location>
</feature>
<evidence type="ECO:0000256" key="8">
    <source>
        <dbReference type="ARBA" id="ARBA00023136"/>
    </source>
</evidence>
<gene>
    <name evidence="12" type="primary">ga18564</name>
    <name evidence="12" type="ORF">PR202_ga18564</name>
</gene>
<dbReference type="EMBL" id="BQKI01000009">
    <property type="protein sequence ID" value="GJN01307.1"/>
    <property type="molecule type" value="Genomic_DNA"/>
</dbReference>
<comment type="similarity">
    <text evidence="2">Belongs to the major facilitator superfamily. Sugar transporter (TC 2.A.1.1) family.</text>
</comment>
<dbReference type="PROSITE" id="PS00216">
    <property type="entry name" value="SUGAR_TRANSPORT_1"/>
    <property type="match status" value="2"/>
</dbReference>
<keyword evidence="5 10" id="KW-0812">Transmembrane</keyword>
<feature type="transmembrane region" description="Helical" evidence="10">
    <location>
        <begin position="501"/>
        <end position="521"/>
    </location>
</feature>
<feature type="transmembrane region" description="Helical" evidence="10">
    <location>
        <begin position="435"/>
        <end position="457"/>
    </location>
</feature>
<dbReference type="InterPro" id="IPR020846">
    <property type="entry name" value="MFS_dom"/>
</dbReference>
<feature type="transmembrane region" description="Helical" evidence="10">
    <location>
        <begin position="317"/>
        <end position="341"/>
    </location>
</feature>
<dbReference type="InterPro" id="IPR005829">
    <property type="entry name" value="Sugar_transporter_CS"/>
</dbReference>
<evidence type="ECO:0000256" key="1">
    <source>
        <dbReference type="ARBA" id="ARBA00004141"/>
    </source>
</evidence>
<organism evidence="12 13">
    <name type="scientific">Eleusine coracana subsp. coracana</name>
    <dbReference type="NCBI Taxonomy" id="191504"/>
    <lineage>
        <taxon>Eukaryota</taxon>
        <taxon>Viridiplantae</taxon>
        <taxon>Streptophyta</taxon>
        <taxon>Embryophyta</taxon>
        <taxon>Tracheophyta</taxon>
        <taxon>Spermatophyta</taxon>
        <taxon>Magnoliopsida</taxon>
        <taxon>Liliopsida</taxon>
        <taxon>Poales</taxon>
        <taxon>Poaceae</taxon>
        <taxon>PACMAD clade</taxon>
        <taxon>Chloridoideae</taxon>
        <taxon>Cynodonteae</taxon>
        <taxon>Eleusininae</taxon>
        <taxon>Eleusine</taxon>
    </lineage>
</organism>
<feature type="transmembrane region" description="Helical" evidence="10">
    <location>
        <begin position="287"/>
        <end position="305"/>
    </location>
</feature>
<dbReference type="InterPro" id="IPR050814">
    <property type="entry name" value="Myo-inositol_Transporter"/>
</dbReference>
<feature type="transmembrane region" description="Helical" evidence="10">
    <location>
        <begin position="472"/>
        <end position="494"/>
    </location>
</feature>
<reference evidence="12" key="2">
    <citation type="submission" date="2021-12" db="EMBL/GenBank/DDBJ databases">
        <title>Resequencing data analysis of finger millet.</title>
        <authorList>
            <person name="Hatakeyama M."/>
            <person name="Aluri S."/>
            <person name="Balachadran M.T."/>
            <person name="Sivarajan S.R."/>
            <person name="Poveda L."/>
            <person name="Shimizu-Inatsugi R."/>
            <person name="Schlapbach R."/>
            <person name="Sreeman S.M."/>
            <person name="Shimizu K.K."/>
        </authorList>
    </citation>
    <scope>NUCLEOTIDE SEQUENCE</scope>
</reference>
<dbReference type="PANTHER" id="PTHR48020:SF49">
    <property type="entry name" value="SUGAR TRANSPORTER"/>
    <property type="match status" value="1"/>
</dbReference>
<feature type="domain" description="Major facilitator superfamily (MFS) profile" evidence="11">
    <location>
        <begin position="192"/>
        <end position="627"/>
    </location>
</feature>
<name>A0AAV5CS54_ELECO</name>
<dbReference type="PROSITE" id="PS00217">
    <property type="entry name" value="SUGAR_TRANSPORT_2"/>
    <property type="match status" value="1"/>
</dbReference>
<dbReference type="Pfam" id="PF00083">
    <property type="entry name" value="Sugar_tr"/>
    <property type="match status" value="1"/>
</dbReference>
<feature type="transmembrane region" description="Helical" evidence="10">
    <location>
        <begin position="188"/>
        <end position="218"/>
    </location>
</feature>
<protein>
    <recommendedName>
        <fullName evidence="11">Major facilitator superfamily (MFS) profile domain-containing protein</fullName>
    </recommendedName>
</protein>
<dbReference type="Proteomes" id="UP001054889">
    <property type="component" value="Unassembled WGS sequence"/>
</dbReference>
<evidence type="ECO:0000313" key="13">
    <source>
        <dbReference type="Proteomes" id="UP001054889"/>
    </source>
</evidence>
<evidence type="ECO:0000313" key="12">
    <source>
        <dbReference type="EMBL" id="GJN01307.1"/>
    </source>
</evidence>
<feature type="transmembrane region" description="Helical" evidence="10">
    <location>
        <begin position="572"/>
        <end position="595"/>
    </location>
</feature>
<evidence type="ECO:0000256" key="9">
    <source>
        <dbReference type="SAM" id="Coils"/>
    </source>
</evidence>
<dbReference type="NCBIfam" id="TIGR00879">
    <property type="entry name" value="SP"/>
    <property type="match status" value="1"/>
</dbReference>
<evidence type="ECO:0000256" key="10">
    <source>
        <dbReference type="SAM" id="Phobius"/>
    </source>
</evidence>
<evidence type="ECO:0000256" key="3">
    <source>
        <dbReference type="ARBA" id="ARBA00022448"/>
    </source>
</evidence>
<evidence type="ECO:0000256" key="5">
    <source>
        <dbReference type="ARBA" id="ARBA00022692"/>
    </source>
</evidence>
<sequence>MVYTVYNVLANNYHVLDGLEDNITEQWCGSADGGWLVLALNNHPQLPFIIYNRATGVRIHLLGLLRSSIDNADLPLDLIKVTFSASSSDRHFIMCARVALPSSVAIRLVICGFMAFFSVGIGFVNMTRGRAEQGRGVMGAEVAAAGGGGLPGFLGRKSRYARMDDVLPQEPEDGGGVRVRGSGSSRRYVIVCSVFASLNHVLLGYDVGVMSGCIIFIQKDLHITEVQQEVLVGCLSFISLLGSIAAGRTSDVIGRKWTIGLAAAVFQAGAAIMTFAPSFAMLMTGRLLAGIGIGIGIMVAPVYISEITPATLRGSMASFPEIFISLGILLGYVSNLIFVGLPDHINWRVMLAAGILPSISIAFVLMVIPESPRWLVMQNQVAEARMVLVKVTDSEEEAKERLAEIEEAARIASGNKKAAWRELVVRPSPVIRRMLITGVGVQVFQQATGIDALVYYSPTIFKNAGITTERQLLAATVAVGLTKTAFIVIAILLVDRVGRKPLLYVSTVGITACLAVLAASLRLLQRGALPSGAAIGLAILTVCGFVAFFSVGIGPINMVLSSEIFPLRLRAQAVGIGFALNRMISGAVAMSFLSICNAVSVAGAFTGFAVVSALSVAFVHLLVPETRGKTLEQIESMFGGDGVTASGEVELGDAESLVHNRVAASQASSS</sequence>
<feature type="transmembrane region" description="Helical" evidence="10">
    <location>
        <begin position="259"/>
        <end position="281"/>
    </location>
</feature>
<dbReference type="InterPro" id="IPR003663">
    <property type="entry name" value="Sugar/inositol_transpt"/>
</dbReference>
<keyword evidence="6" id="KW-0769">Symport</keyword>
<proteinExistence type="inferred from homology"/>
<dbReference type="AlphaFoldDB" id="A0AAV5CS54"/>
<keyword evidence="9" id="KW-0175">Coiled coil</keyword>
<accession>A0AAV5CS54</accession>
<dbReference type="PANTHER" id="PTHR48020">
    <property type="entry name" value="PROTON MYO-INOSITOL COTRANSPORTER"/>
    <property type="match status" value="1"/>
</dbReference>
<feature type="transmembrane region" description="Helical" evidence="10">
    <location>
        <begin position="601"/>
        <end position="623"/>
    </location>
</feature>
<comment type="caution">
    <text evidence="12">The sequence shown here is derived from an EMBL/GenBank/DDBJ whole genome shotgun (WGS) entry which is preliminary data.</text>
</comment>
<dbReference type="Gene3D" id="1.20.1250.20">
    <property type="entry name" value="MFS general substrate transporter like domains"/>
    <property type="match status" value="1"/>
</dbReference>
<dbReference type="GO" id="GO:0015293">
    <property type="term" value="F:symporter activity"/>
    <property type="evidence" value="ECO:0007669"/>
    <property type="project" value="UniProtKB-KW"/>
</dbReference>
<dbReference type="PRINTS" id="PR00171">
    <property type="entry name" value="SUGRTRNSPORT"/>
</dbReference>
<dbReference type="InterPro" id="IPR005828">
    <property type="entry name" value="MFS_sugar_transport-like"/>
</dbReference>
<keyword evidence="7 10" id="KW-1133">Transmembrane helix</keyword>
<feature type="coiled-coil region" evidence="9">
    <location>
        <begin position="388"/>
        <end position="415"/>
    </location>
</feature>
<evidence type="ECO:0000259" key="11">
    <source>
        <dbReference type="PROSITE" id="PS50850"/>
    </source>
</evidence>
<comment type="subcellular location">
    <subcellularLocation>
        <location evidence="1">Membrane</location>
        <topology evidence="1">Multi-pass membrane protein</topology>
    </subcellularLocation>
</comment>
<evidence type="ECO:0000256" key="4">
    <source>
        <dbReference type="ARBA" id="ARBA00022597"/>
    </source>
</evidence>
<feature type="transmembrane region" description="Helical" evidence="10">
    <location>
        <begin position="136"/>
        <end position="154"/>
    </location>
</feature>
<keyword evidence="4" id="KW-0762">Sugar transport</keyword>
<evidence type="ECO:0000256" key="6">
    <source>
        <dbReference type="ARBA" id="ARBA00022847"/>
    </source>
</evidence>
<feature type="transmembrane region" description="Helical" evidence="10">
    <location>
        <begin position="533"/>
        <end position="560"/>
    </location>
</feature>
<reference evidence="12" key="1">
    <citation type="journal article" date="2018" name="DNA Res.">
        <title>Multiple hybrid de novo genome assembly of finger millet, an orphan allotetraploid crop.</title>
        <authorList>
            <person name="Hatakeyama M."/>
            <person name="Aluri S."/>
            <person name="Balachadran M.T."/>
            <person name="Sivarajan S.R."/>
            <person name="Patrignani A."/>
            <person name="Gruter S."/>
            <person name="Poveda L."/>
            <person name="Shimizu-Inatsugi R."/>
            <person name="Baeten J."/>
            <person name="Francoijs K.J."/>
            <person name="Nataraja K.N."/>
            <person name="Reddy Y.A.N."/>
            <person name="Phadnis S."/>
            <person name="Ravikumar R.L."/>
            <person name="Schlapbach R."/>
            <person name="Sreeman S.M."/>
            <person name="Shimizu K.K."/>
        </authorList>
    </citation>
    <scope>NUCLEOTIDE SEQUENCE</scope>
</reference>
<keyword evidence="8 10" id="KW-0472">Membrane</keyword>